<dbReference type="InterPro" id="IPR051264">
    <property type="entry name" value="FAD-oxidored/transferase_4"/>
</dbReference>
<dbReference type="Gene3D" id="3.30.70.2740">
    <property type="match status" value="1"/>
</dbReference>
<dbReference type="GO" id="GO:0016491">
    <property type="term" value="F:oxidoreductase activity"/>
    <property type="evidence" value="ECO:0007669"/>
    <property type="project" value="UniProtKB-KW"/>
</dbReference>
<dbReference type="InterPro" id="IPR016167">
    <property type="entry name" value="FAD-bd_PCMH_sub1"/>
</dbReference>
<dbReference type="EMBL" id="CP040077">
    <property type="protein sequence ID" value="QCP50389.1"/>
    <property type="molecule type" value="Genomic_DNA"/>
</dbReference>
<proteinExistence type="inferred from homology"/>
<dbReference type="PANTHER" id="PTHR43716:SF1">
    <property type="entry name" value="D-2-HYDROXYGLUTARATE DEHYDROGENASE, MITOCHONDRIAL"/>
    <property type="match status" value="1"/>
</dbReference>
<evidence type="ECO:0000256" key="2">
    <source>
        <dbReference type="ARBA" id="ARBA00008000"/>
    </source>
</evidence>
<evidence type="ECO:0000256" key="5">
    <source>
        <dbReference type="ARBA" id="ARBA00023002"/>
    </source>
</evidence>
<accession>A0A4P8IWY7</accession>
<dbReference type="InterPro" id="IPR004113">
    <property type="entry name" value="FAD-bd_oxidored_4_C"/>
</dbReference>
<keyword evidence="8" id="KW-1185">Reference proteome</keyword>
<dbReference type="InterPro" id="IPR016164">
    <property type="entry name" value="FAD-linked_Oxase-like_C"/>
</dbReference>
<dbReference type="InterPro" id="IPR006094">
    <property type="entry name" value="Oxid_FAD_bind_N"/>
</dbReference>
<evidence type="ECO:0000256" key="1">
    <source>
        <dbReference type="ARBA" id="ARBA00001974"/>
    </source>
</evidence>
<dbReference type="RefSeq" id="WP_137333207.1">
    <property type="nucleotide sequence ID" value="NZ_CP040077.1"/>
</dbReference>
<name>A0A4P8IWY7_9BURK</name>
<feature type="domain" description="FAD-binding PCMH-type" evidence="6">
    <location>
        <begin position="40"/>
        <end position="220"/>
    </location>
</feature>
<evidence type="ECO:0000259" key="6">
    <source>
        <dbReference type="PROSITE" id="PS51387"/>
    </source>
</evidence>
<dbReference type="InterPro" id="IPR016169">
    <property type="entry name" value="FAD-bd_PCMH_sub2"/>
</dbReference>
<dbReference type="KEGG" id="tvl:FAZ95_15165"/>
<dbReference type="Proteomes" id="UP000298656">
    <property type="component" value="Chromosome 1"/>
</dbReference>
<dbReference type="InterPro" id="IPR016166">
    <property type="entry name" value="FAD-bd_PCMH"/>
</dbReference>
<gene>
    <name evidence="7" type="ORF">FAZ95_15165</name>
</gene>
<dbReference type="Pfam" id="PF01565">
    <property type="entry name" value="FAD_binding_4"/>
    <property type="match status" value="1"/>
</dbReference>
<comment type="similarity">
    <text evidence="2">Belongs to the FAD-binding oxidoreductase/transferase type 4 family.</text>
</comment>
<sequence>MTSSNQGEADIADVLRKSIGSPGVLTDGDVHARSCDPLRSVPVPARVIARPANTEEVAEVFRLCTQRNQTVVVHGGRTGVSGGAYCRDTDIIVSLERMTGIEDICTVGQTAVVQAGVTIEALQAAAREKGLFYPIDLGSKGSATVGGTIATNAGGNRVIRWGMTRQNVLGLEAVLPDGTVVSSMNRLLKNNTGYDLKHLFIGSEGTLGVVTRAVVKLVPMPTSQSVAFVAVSNYERVTELLARARQLPTLSAFEVMWSDFYTLIASHVSEPPIAPGQPFYILVEALGYNKDIDEAMFVAFLEAALESGLIVDAVLATSDRQREDLWRIREGSEVIVREMSPFLSFDVSIEIPRVDAYLAEVRASLLGRFPQARTVTFGHLGDNNIHIGVTIGRETLACGNEIEKIVYDALPSYGGAITAEHGIGQFKREFLAQQKSPAEMDLMRRLRDVLDPSRLLNRDVLC</sequence>
<dbReference type="Gene3D" id="3.30.465.10">
    <property type="match status" value="1"/>
</dbReference>
<dbReference type="PANTHER" id="PTHR43716">
    <property type="entry name" value="D-2-HYDROXYGLUTARATE DEHYDROGENASE, MITOCHONDRIAL"/>
    <property type="match status" value="1"/>
</dbReference>
<dbReference type="AlphaFoldDB" id="A0A4P8IWY7"/>
<dbReference type="Gene3D" id="3.30.70.2190">
    <property type="match status" value="1"/>
</dbReference>
<keyword evidence="5" id="KW-0560">Oxidoreductase</keyword>
<dbReference type="InterPro" id="IPR036318">
    <property type="entry name" value="FAD-bd_PCMH-like_sf"/>
</dbReference>
<protein>
    <submittedName>
        <fullName evidence="7">FAD-binding oxidoreductase</fullName>
    </submittedName>
</protein>
<dbReference type="SUPFAM" id="SSF56176">
    <property type="entry name" value="FAD-binding/transporter-associated domain-like"/>
    <property type="match status" value="1"/>
</dbReference>
<evidence type="ECO:0000313" key="8">
    <source>
        <dbReference type="Proteomes" id="UP000298656"/>
    </source>
</evidence>
<dbReference type="Gene3D" id="1.10.45.10">
    <property type="entry name" value="Vanillyl-alcohol Oxidase, Chain A, domain 4"/>
    <property type="match status" value="1"/>
</dbReference>
<evidence type="ECO:0000256" key="4">
    <source>
        <dbReference type="ARBA" id="ARBA00022827"/>
    </source>
</evidence>
<dbReference type="PROSITE" id="PS51387">
    <property type="entry name" value="FAD_PCMH"/>
    <property type="match status" value="1"/>
</dbReference>
<keyword evidence="4" id="KW-0274">FAD</keyword>
<dbReference type="Pfam" id="PF02913">
    <property type="entry name" value="FAD-oxidase_C"/>
    <property type="match status" value="1"/>
</dbReference>
<dbReference type="Gene3D" id="3.30.43.10">
    <property type="entry name" value="Uridine Diphospho-n-acetylenolpyruvylglucosamine Reductase, domain 2"/>
    <property type="match status" value="1"/>
</dbReference>
<evidence type="ECO:0000256" key="3">
    <source>
        <dbReference type="ARBA" id="ARBA00022630"/>
    </source>
</evidence>
<dbReference type="GO" id="GO:0071949">
    <property type="term" value="F:FAD binding"/>
    <property type="evidence" value="ECO:0007669"/>
    <property type="project" value="InterPro"/>
</dbReference>
<comment type="cofactor">
    <cofactor evidence="1">
        <name>FAD</name>
        <dbReference type="ChEBI" id="CHEBI:57692"/>
    </cofactor>
</comment>
<evidence type="ECO:0000313" key="7">
    <source>
        <dbReference type="EMBL" id="QCP50389.1"/>
    </source>
</evidence>
<organism evidence="7 8">
    <name type="scientific">Trinickia violacea</name>
    <dbReference type="NCBI Taxonomy" id="2571746"/>
    <lineage>
        <taxon>Bacteria</taxon>
        <taxon>Pseudomonadati</taxon>
        <taxon>Pseudomonadota</taxon>
        <taxon>Betaproteobacteria</taxon>
        <taxon>Burkholderiales</taxon>
        <taxon>Burkholderiaceae</taxon>
        <taxon>Trinickia</taxon>
    </lineage>
</organism>
<reference evidence="7 8" key="1">
    <citation type="submission" date="2019-05" db="EMBL/GenBank/DDBJ databases">
        <title>Burkholderia sp. DHOD12, isolated from subtropical forest soil.</title>
        <authorList>
            <person name="Gao Z.-H."/>
            <person name="Qiu L.-H."/>
        </authorList>
    </citation>
    <scope>NUCLEOTIDE SEQUENCE [LARGE SCALE GENOMIC DNA]</scope>
    <source>
        <strain evidence="7 8">DHOD12</strain>
    </source>
</reference>
<keyword evidence="3" id="KW-0285">Flavoprotein</keyword>
<dbReference type="SUPFAM" id="SSF55103">
    <property type="entry name" value="FAD-linked oxidases, C-terminal domain"/>
    <property type="match status" value="1"/>
</dbReference>
<dbReference type="GO" id="GO:0022904">
    <property type="term" value="P:respiratory electron transport chain"/>
    <property type="evidence" value="ECO:0007669"/>
    <property type="project" value="TreeGrafter"/>
</dbReference>
<dbReference type="OrthoDB" id="8522822at2"/>
<dbReference type="InterPro" id="IPR016171">
    <property type="entry name" value="Vanillyl_alc_oxidase_C-sub2"/>
</dbReference>